<evidence type="ECO:0000313" key="3">
    <source>
        <dbReference type="Proteomes" id="UP001302126"/>
    </source>
</evidence>
<name>A0AAN6WHP5_9PEZI</name>
<dbReference type="EMBL" id="MU864799">
    <property type="protein sequence ID" value="KAK4182036.1"/>
    <property type="molecule type" value="Genomic_DNA"/>
</dbReference>
<dbReference type="AlphaFoldDB" id="A0AAN6WHP5"/>
<dbReference type="Proteomes" id="UP001302126">
    <property type="component" value="Unassembled WGS sequence"/>
</dbReference>
<comment type="caution">
    <text evidence="2">The sequence shown here is derived from an EMBL/GenBank/DDBJ whole genome shotgun (WGS) entry which is preliminary data.</text>
</comment>
<reference evidence="2" key="1">
    <citation type="journal article" date="2023" name="Mol. Phylogenet. Evol.">
        <title>Genome-scale phylogeny and comparative genomics of the fungal order Sordariales.</title>
        <authorList>
            <person name="Hensen N."/>
            <person name="Bonometti L."/>
            <person name="Westerberg I."/>
            <person name="Brannstrom I.O."/>
            <person name="Guillou S."/>
            <person name="Cros-Aarteil S."/>
            <person name="Calhoun S."/>
            <person name="Haridas S."/>
            <person name="Kuo A."/>
            <person name="Mondo S."/>
            <person name="Pangilinan J."/>
            <person name="Riley R."/>
            <person name="LaButti K."/>
            <person name="Andreopoulos B."/>
            <person name="Lipzen A."/>
            <person name="Chen C."/>
            <person name="Yan M."/>
            <person name="Daum C."/>
            <person name="Ng V."/>
            <person name="Clum A."/>
            <person name="Steindorff A."/>
            <person name="Ohm R.A."/>
            <person name="Martin F."/>
            <person name="Silar P."/>
            <person name="Natvig D.O."/>
            <person name="Lalanne C."/>
            <person name="Gautier V."/>
            <person name="Ament-Velasquez S.L."/>
            <person name="Kruys A."/>
            <person name="Hutchinson M.I."/>
            <person name="Powell A.J."/>
            <person name="Barry K."/>
            <person name="Miller A.N."/>
            <person name="Grigoriev I.V."/>
            <person name="Debuchy R."/>
            <person name="Gladieux P."/>
            <person name="Hiltunen Thoren M."/>
            <person name="Johannesson H."/>
        </authorList>
    </citation>
    <scope>NUCLEOTIDE SEQUENCE</scope>
    <source>
        <strain evidence="2">PSN309</strain>
    </source>
</reference>
<keyword evidence="3" id="KW-1185">Reference proteome</keyword>
<protein>
    <submittedName>
        <fullName evidence="2">Uncharacterized protein</fullName>
    </submittedName>
</protein>
<organism evidence="2 3">
    <name type="scientific">Podospora australis</name>
    <dbReference type="NCBI Taxonomy" id="1536484"/>
    <lineage>
        <taxon>Eukaryota</taxon>
        <taxon>Fungi</taxon>
        <taxon>Dikarya</taxon>
        <taxon>Ascomycota</taxon>
        <taxon>Pezizomycotina</taxon>
        <taxon>Sordariomycetes</taxon>
        <taxon>Sordariomycetidae</taxon>
        <taxon>Sordariales</taxon>
        <taxon>Podosporaceae</taxon>
        <taxon>Podospora</taxon>
    </lineage>
</organism>
<reference evidence="2" key="2">
    <citation type="submission" date="2023-05" db="EMBL/GenBank/DDBJ databases">
        <authorList>
            <consortium name="Lawrence Berkeley National Laboratory"/>
            <person name="Steindorff A."/>
            <person name="Hensen N."/>
            <person name="Bonometti L."/>
            <person name="Westerberg I."/>
            <person name="Brannstrom I.O."/>
            <person name="Guillou S."/>
            <person name="Cros-Aarteil S."/>
            <person name="Calhoun S."/>
            <person name="Haridas S."/>
            <person name="Kuo A."/>
            <person name="Mondo S."/>
            <person name="Pangilinan J."/>
            <person name="Riley R."/>
            <person name="Labutti K."/>
            <person name="Andreopoulos B."/>
            <person name="Lipzen A."/>
            <person name="Chen C."/>
            <person name="Yanf M."/>
            <person name="Daum C."/>
            <person name="Ng V."/>
            <person name="Clum A."/>
            <person name="Ohm R."/>
            <person name="Martin F."/>
            <person name="Silar P."/>
            <person name="Natvig D."/>
            <person name="Lalanne C."/>
            <person name="Gautier V."/>
            <person name="Ament-Velasquez S.L."/>
            <person name="Kruys A."/>
            <person name="Hutchinson M.I."/>
            <person name="Powell A.J."/>
            <person name="Barry K."/>
            <person name="Miller A.N."/>
            <person name="Grigoriev I.V."/>
            <person name="Debuchy R."/>
            <person name="Gladieux P."/>
            <person name="Thoren M.H."/>
            <person name="Johannesson H."/>
        </authorList>
    </citation>
    <scope>NUCLEOTIDE SEQUENCE</scope>
    <source>
        <strain evidence="2">PSN309</strain>
    </source>
</reference>
<gene>
    <name evidence="2" type="ORF">QBC35DRAFT_457707</name>
</gene>
<sequence>MGGLFDGSATGSVKIKQEPGVRVKSEFGDRFDFSSIPAAPRPSSGNPQVKVENKPLGPLFGNPLKAEDKKIIPRNPETRRDKKQRARRGRYVGNSITHRTGEFRIKVHFRSAEMQLDVTIWHEGYSSTSSLARAMDWSKEEETLFSKLRNAHYDIEPIPAARGWLPLLGNMVAGTNRSVTCQIRVRYKGEKGDDELSWARTGIKPEDVKDGESKAGQLRDPSFCFLKMNN</sequence>
<feature type="region of interest" description="Disordered" evidence="1">
    <location>
        <begin position="1"/>
        <end position="89"/>
    </location>
</feature>
<evidence type="ECO:0000256" key="1">
    <source>
        <dbReference type="SAM" id="MobiDB-lite"/>
    </source>
</evidence>
<evidence type="ECO:0000313" key="2">
    <source>
        <dbReference type="EMBL" id="KAK4182036.1"/>
    </source>
</evidence>
<accession>A0AAN6WHP5</accession>
<feature type="compositionally biased region" description="Basic and acidic residues" evidence="1">
    <location>
        <begin position="65"/>
        <end position="80"/>
    </location>
</feature>
<feature type="compositionally biased region" description="Basic and acidic residues" evidence="1">
    <location>
        <begin position="15"/>
        <end position="32"/>
    </location>
</feature>
<proteinExistence type="predicted"/>